<dbReference type="InterPro" id="IPR016181">
    <property type="entry name" value="Acyl_CoA_acyltransferase"/>
</dbReference>
<keyword evidence="3" id="KW-1185">Reference proteome</keyword>
<gene>
    <name evidence="2" type="ORF">GCM10010919_28590</name>
</gene>
<dbReference type="PROSITE" id="PS51186">
    <property type="entry name" value="GNAT"/>
    <property type="match status" value="1"/>
</dbReference>
<evidence type="ECO:0000259" key="1">
    <source>
        <dbReference type="PROSITE" id="PS51186"/>
    </source>
</evidence>
<dbReference type="CDD" id="cd04301">
    <property type="entry name" value="NAT_SF"/>
    <property type="match status" value="1"/>
</dbReference>
<protein>
    <recommendedName>
        <fullName evidence="1">N-acetyltransferase domain-containing protein</fullName>
    </recommendedName>
</protein>
<dbReference type="Gene3D" id="3.40.630.30">
    <property type="match status" value="1"/>
</dbReference>
<dbReference type="InterPro" id="IPR000182">
    <property type="entry name" value="GNAT_dom"/>
</dbReference>
<dbReference type="SUPFAM" id="SSF55729">
    <property type="entry name" value="Acyl-CoA N-acyltransferases (Nat)"/>
    <property type="match status" value="1"/>
</dbReference>
<proteinExistence type="predicted"/>
<accession>A0ABQ3L130</accession>
<evidence type="ECO:0000313" key="2">
    <source>
        <dbReference type="EMBL" id="GHG74818.1"/>
    </source>
</evidence>
<evidence type="ECO:0000313" key="3">
    <source>
        <dbReference type="Proteomes" id="UP000659697"/>
    </source>
</evidence>
<comment type="caution">
    <text evidence="2">The sequence shown here is derived from an EMBL/GenBank/DDBJ whole genome shotgun (WGS) entry which is preliminary data.</text>
</comment>
<feature type="domain" description="N-acetyltransferase" evidence="1">
    <location>
        <begin position="14"/>
        <end position="181"/>
    </location>
</feature>
<dbReference type="RefSeq" id="WP_229833589.1">
    <property type="nucleotide sequence ID" value="NZ_BNAO01000008.1"/>
</dbReference>
<organism evidence="2 3">
    <name type="scientific">Alishewanella longhuensis</name>
    <dbReference type="NCBI Taxonomy" id="1091037"/>
    <lineage>
        <taxon>Bacteria</taxon>
        <taxon>Pseudomonadati</taxon>
        <taxon>Pseudomonadota</taxon>
        <taxon>Gammaproteobacteria</taxon>
        <taxon>Alteromonadales</taxon>
        <taxon>Alteromonadaceae</taxon>
        <taxon>Alishewanella</taxon>
    </lineage>
</organism>
<reference evidence="3" key="1">
    <citation type="journal article" date="2019" name="Int. J. Syst. Evol. Microbiol.">
        <title>The Global Catalogue of Microorganisms (GCM) 10K type strain sequencing project: providing services to taxonomists for standard genome sequencing and annotation.</title>
        <authorList>
            <consortium name="The Broad Institute Genomics Platform"/>
            <consortium name="The Broad Institute Genome Sequencing Center for Infectious Disease"/>
            <person name="Wu L."/>
            <person name="Ma J."/>
        </authorList>
    </citation>
    <scope>NUCLEOTIDE SEQUENCE [LARGE SCALE GENOMIC DNA]</scope>
    <source>
        <strain evidence="3">CGMCC 1.7003</strain>
    </source>
</reference>
<dbReference type="Pfam" id="PF00583">
    <property type="entry name" value="Acetyltransf_1"/>
    <property type="match status" value="1"/>
</dbReference>
<dbReference type="Proteomes" id="UP000659697">
    <property type="component" value="Unassembled WGS sequence"/>
</dbReference>
<name>A0ABQ3L130_9ALTE</name>
<dbReference type="EMBL" id="BNAO01000008">
    <property type="protein sequence ID" value="GHG74818.1"/>
    <property type="molecule type" value="Genomic_DNA"/>
</dbReference>
<sequence length="196" mass="21566">MQKLKITPSNTTPWQLCPLEPEFFQVVVSLANKVHGEGYLTLNSLASMVARGCLAGKNASYVAVLEDKVVAYRLSFAAGQWQPDQWCSVADWPVNTTTMAYFKSVAVSQQFQGYGIGQALLQQSIRVLKQQGAEGGLAHLWRESPNNSAVRYFSKAGATLVAIHENRWQHLSAQGYICPRCDALCSCSAAEMVLMF</sequence>